<evidence type="ECO:0000313" key="1">
    <source>
        <dbReference type="EMBL" id="GAB70033.1"/>
    </source>
</evidence>
<dbReference type="EMBL" id="DF158570">
    <property type="protein sequence ID" value="GAB70033.1"/>
    <property type="molecule type" value="Genomic_DNA"/>
</dbReference>
<dbReference type="VEuPathDB" id="PlasmoDB:PCYB_007820"/>
<dbReference type="PhylomeDB" id="K6UP32"/>
<organism evidence="1 2">
    <name type="scientific">Plasmodium cynomolgi (strain B)</name>
    <dbReference type="NCBI Taxonomy" id="1120755"/>
    <lineage>
        <taxon>Eukaryota</taxon>
        <taxon>Sar</taxon>
        <taxon>Alveolata</taxon>
        <taxon>Apicomplexa</taxon>
        <taxon>Aconoidasida</taxon>
        <taxon>Haemosporida</taxon>
        <taxon>Plasmodiidae</taxon>
        <taxon>Plasmodium</taxon>
        <taxon>Plasmodium (Plasmodium)</taxon>
    </lineage>
</organism>
<sequence>MKDNNILDKKYINSISDAKNKLIKELKERNDCSNLDRYENMEEAENYVMLSIFNNNIHDIQDILNNKTHSEICSSQNFIKQCVSLYKIKSFRKDYEVKRSNEWIKYNLPELSSSPDKNINIEECISQTNGKGLDSDNAGLLDRSTSFIVPTKMTEPAGKTVPTALGTIAGVSSVLALLYKVITNFYLNI</sequence>
<dbReference type="RefSeq" id="XP_004228251.1">
    <property type="nucleotide sequence ID" value="XM_004228203.1"/>
</dbReference>
<accession>K6UP32</accession>
<dbReference type="AlphaFoldDB" id="K6UP32"/>
<protein>
    <submittedName>
        <fullName evidence="1">Uncharacterized protein</fullName>
    </submittedName>
</protein>
<dbReference type="GeneID" id="14696575"/>
<proteinExistence type="predicted"/>
<dbReference type="Proteomes" id="UP000006319">
    <property type="component" value="Unassembled WGS sequence"/>
</dbReference>
<gene>
    <name evidence="1" type="ORF">PCYB_007820</name>
</gene>
<name>K6UP32_PLACD</name>
<dbReference type="KEGG" id="pcy:PCYB_007820"/>
<reference evidence="1 2" key="1">
    <citation type="journal article" date="2012" name="Nat. Genet.">
        <title>Plasmodium cynomolgi genome sequences provide insight into Plasmodium vivax and the monkey malaria clade.</title>
        <authorList>
            <person name="Tachibana S."/>
            <person name="Sullivan S.A."/>
            <person name="Kawai S."/>
            <person name="Nakamura S."/>
            <person name="Kim H.R."/>
            <person name="Goto N."/>
            <person name="Arisue N."/>
            <person name="Palacpac N.M.Q."/>
            <person name="Honma H."/>
            <person name="Yagi M."/>
            <person name="Tougan T."/>
            <person name="Katakai Y."/>
            <person name="Kaneko O."/>
            <person name="Mita T."/>
            <person name="Kita K."/>
            <person name="Yasutomi Y."/>
            <person name="Sutton P.L."/>
            <person name="Shakhbatyan R."/>
            <person name="Horii T."/>
            <person name="Yasunaga T."/>
            <person name="Barnwell J.W."/>
            <person name="Escalante A.A."/>
            <person name="Carlton J.M."/>
            <person name="Tanabe K."/>
        </authorList>
    </citation>
    <scope>NUCLEOTIDE SEQUENCE [LARGE SCALE GENOMIC DNA]</scope>
    <source>
        <strain evidence="1 2">B</strain>
    </source>
</reference>
<keyword evidence="2" id="KW-1185">Reference proteome</keyword>
<evidence type="ECO:0000313" key="2">
    <source>
        <dbReference type="Proteomes" id="UP000006319"/>
    </source>
</evidence>